<protein>
    <submittedName>
        <fullName evidence="2">Uncharacterized protein</fullName>
    </submittedName>
</protein>
<gene>
    <name evidence="2" type="ORF">HOLDEFILI_02710</name>
</gene>
<dbReference type="AlphaFoldDB" id="B9YA53"/>
<feature type="non-terminal residue" evidence="2">
    <location>
        <position position="63"/>
    </location>
</feature>
<comment type="caution">
    <text evidence="2">The sequence shown here is derived from an EMBL/GenBank/DDBJ whole genome shotgun (WGS) entry which is preliminary data.</text>
</comment>
<dbReference type="HOGENOM" id="CLU_2891073_0_0_9"/>
<feature type="compositionally biased region" description="Polar residues" evidence="1">
    <location>
        <begin position="49"/>
        <end position="63"/>
    </location>
</feature>
<reference evidence="2 3" key="1">
    <citation type="submission" date="2008-12" db="EMBL/GenBank/DDBJ databases">
        <authorList>
            <person name="Fulton L."/>
            <person name="Clifton S."/>
            <person name="Fulton B."/>
            <person name="Xu J."/>
            <person name="Minx P."/>
            <person name="Pepin K.H."/>
            <person name="Johnson M."/>
            <person name="Bhonagiri V."/>
            <person name="Nash W.E."/>
            <person name="Mardis E.R."/>
            <person name="Wilson R.K."/>
        </authorList>
    </citation>
    <scope>NUCLEOTIDE SEQUENCE [LARGE SCALE GENOMIC DNA]</scope>
    <source>
        <strain evidence="2 3">DSM 12042</strain>
    </source>
</reference>
<sequence length="63" mass="6763">MLFLLPKSCSDSDKHGKSVFYPESSRHPPADCVRYPPAAMPKSERSGPSAASTNSLRGANTPE</sequence>
<evidence type="ECO:0000256" key="1">
    <source>
        <dbReference type="SAM" id="MobiDB-lite"/>
    </source>
</evidence>
<reference evidence="2 3" key="2">
    <citation type="submission" date="2009-02" db="EMBL/GenBank/DDBJ databases">
        <title>Draft genome sequence of Holdemania filiformis DSM 12042.</title>
        <authorList>
            <person name="Sudarsanam P."/>
            <person name="Ley R."/>
            <person name="Guruge J."/>
            <person name="Turnbaugh P.J."/>
            <person name="Mahowald M."/>
            <person name="Liep D."/>
            <person name="Gordon J."/>
        </authorList>
    </citation>
    <scope>NUCLEOTIDE SEQUENCE [LARGE SCALE GENOMIC DNA]</scope>
    <source>
        <strain evidence="2 3">DSM 12042</strain>
    </source>
</reference>
<evidence type="ECO:0000313" key="2">
    <source>
        <dbReference type="EMBL" id="EEF67142.1"/>
    </source>
</evidence>
<accession>B9YA53</accession>
<feature type="region of interest" description="Disordered" evidence="1">
    <location>
        <begin position="1"/>
        <end position="63"/>
    </location>
</feature>
<name>B9YA53_9FIRM</name>
<dbReference type="EMBL" id="ACCF01000167">
    <property type="protein sequence ID" value="EEF67142.1"/>
    <property type="molecule type" value="Genomic_DNA"/>
</dbReference>
<evidence type="ECO:0000313" key="3">
    <source>
        <dbReference type="Proteomes" id="UP000005950"/>
    </source>
</evidence>
<proteinExistence type="predicted"/>
<organism evidence="2 3">
    <name type="scientific">Holdemania filiformis DSM 12042</name>
    <dbReference type="NCBI Taxonomy" id="545696"/>
    <lineage>
        <taxon>Bacteria</taxon>
        <taxon>Bacillati</taxon>
        <taxon>Bacillota</taxon>
        <taxon>Erysipelotrichia</taxon>
        <taxon>Erysipelotrichales</taxon>
        <taxon>Erysipelotrichaceae</taxon>
        <taxon>Holdemania</taxon>
    </lineage>
</organism>
<dbReference type="Proteomes" id="UP000005950">
    <property type="component" value="Unassembled WGS sequence"/>
</dbReference>